<keyword evidence="5" id="KW-1185">Reference proteome</keyword>
<dbReference type="PANTHER" id="PTHR32123:SF10">
    <property type="entry name" value="BICD FAMILY-LIKE CARGO ADAPTER 1-RELATED"/>
    <property type="match status" value="1"/>
</dbReference>
<evidence type="ECO:0000256" key="3">
    <source>
        <dbReference type="SAM" id="MobiDB-lite"/>
    </source>
</evidence>
<evidence type="ECO:0000313" key="4">
    <source>
        <dbReference type="Ensembl" id="ENSELUP00000030855.2"/>
    </source>
</evidence>
<dbReference type="AlphaFoldDB" id="A0A3P8ZQD4"/>
<feature type="coiled-coil region" evidence="2">
    <location>
        <begin position="52"/>
        <end position="83"/>
    </location>
</feature>
<reference evidence="5" key="1">
    <citation type="journal article" date="2014" name="PLoS ONE">
        <title>The genome and linkage map of the northern pike (Esox lucius): conserved synteny revealed between the salmonid sister group and the Neoteleostei.</title>
        <authorList>
            <person name="Rondeau E.B."/>
            <person name="Minkley D.R."/>
            <person name="Leong J.S."/>
            <person name="Messmer A.M."/>
            <person name="Jantzen J.R."/>
            <person name="von Schalburg K.R."/>
            <person name="Lemon C."/>
            <person name="Bird N.H."/>
            <person name="Koop B.F."/>
        </authorList>
    </citation>
    <scope>NUCLEOTIDE SEQUENCE</scope>
</reference>
<feature type="region of interest" description="Disordered" evidence="3">
    <location>
        <begin position="473"/>
        <end position="513"/>
    </location>
</feature>
<dbReference type="Ensembl" id="ENSELUT00000007267.3">
    <property type="protein sequence ID" value="ENSELUP00000030855.2"/>
    <property type="gene ID" value="ENSELUG00000008223.3"/>
</dbReference>
<accession>A0A3P8ZQD4</accession>
<dbReference type="FunCoup" id="A0A3P8ZQD4">
    <property type="interactions" value="1"/>
</dbReference>
<dbReference type="OrthoDB" id="9451547at2759"/>
<evidence type="ECO:0000256" key="1">
    <source>
        <dbReference type="ARBA" id="ARBA00023054"/>
    </source>
</evidence>
<dbReference type="STRING" id="8010.ENSELUP00000030855"/>
<name>A0A3P8ZQD4_ESOLU</name>
<proteinExistence type="predicted"/>
<dbReference type="GO" id="GO:0055107">
    <property type="term" value="P:Golgi to secretory granule transport"/>
    <property type="evidence" value="ECO:0007669"/>
    <property type="project" value="TreeGrafter"/>
</dbReference>
<dbReference type="PANTHER" id="PTHR32123">
    <property type="entry name" value="BICD FAMILY-LIKE CARGO ADAPTER"/>
    <property type="match status" value="1"/>
</dbReference>
<dbReference type="InParanoid" id="A0A3P8ZQD4"/>
<dbReference type="Bgee" id="ENSELUG00000008223">
    <property type="expression patterns" value="Expressed in stomach and 14 other cell types or tissues"/>
</dbReference>
<feature type="compositionally biased region" description="Basic and acidic residues" evidence="3">
    <location>
        <begin position="501"/>
        <end position="513"/>
    </location>
</feature>
<keyword evidence="1 2" id="KW-0175">Coiled coil</keyword>
<dbReference type="RefSeq" id="XP_010901991.2">
    <property type="nucleotide sequence ID" value="XM_010903689.4"/>
</dbReference>
<feature type="coiled-coil region" evidence="2">
    <location>
        <begin position="347"/>
        <end position="439"/>
    </location>
</feature>
<dbReference type="GeneID" id="105030018"/>
<protein>
    <submittedName>
        <fullName evidence="4">Uncharacterized protein</fullName>
    </submittedName>
</protein>
<dbReference type="OMA" id="DEWSFKS"/>
<feature type="compositionally biased region" description="Polar residues" evidence="3">
    <location>
        <begin position="473"/>
        <end position="495"/>
    </location>
</feature>
<dbReference type="KEGG" id="els:105030018"/>
<reference evidence="4" key="4">
    <citation type="submission" date="2025-09" db="UniProtKB">
        <authorList>
            <consortium name="Ensembl"/>
        </authorList>
    </citation>
    <scope>IDENTIFICATION</scope>
</reference>
<dbReference type="GeneTree" id="ENSGT00940000165761"/>
<dbReference type="InterPro" id="IPR051149">
    <property type="entry name" value="Spindly/BICDR_Dynein_Adapter"/>
</dbReference>
<reference evidence="4" key="2">
    <citation type="submission" date="2020-02" db="EMBL/GenBank/DDBJ databases">
        <title>Esox lucius (northern pike) genome, fEsoLuc1, primary haplotype.</title>
        <authorList>
            <person name="Myers G."/>
            <person name="Karagic N."/>
            <person name="Meyer A."/>
            <person name="Pippel M."/>
            <person name="Reichard M."/>
            <person name="Winkler S."/>
            <person name="Tracey A."/>
            <person name="Sims Y."/>
            <person name="Howe K."/>
            <person name="Rhie A."/>
            <person name="Formenti G."/>
            <person name="Durbin R."/>
            <person name="Fedrigo O."/>
            <person name="Jarvis E.D."/>
        </authorList>
    </citation>
    <scope>NUCLEOTIDE SEQUENCE [LARGE SCALE GENOMIC DNA]</scope>
</reference>
<dbReference type="Proteomes" id="UP000265140">
    <property type="component" value="Chromosome 1"/>
</dbReference>
<sequence>MDRLSEWRKLELGDAFYFEYDSEEIADYQDPNELLAVLKQKEEDVLLAAQLGKALLLENRQLKEQSEKLHEQYAGKLEELEQGRHDMRVKLEGCQSGWESQVGDLERDIRDLSGHVDRLTQALCDAERNKTRVQEEHSEHIQHLNEQLSTAMEVERVMTGELQTLKQELQQRGHNNRPEDEEVFSALREQVLRLSQKEQALEERLKSVCKDNADLRDSLATLHARLALQEQHNQQGSQQLAEAWQEAAAARGHSQQLQVQVEELQEEISLQHRCSYGNASLLSELESSLDTLGPDREQMTQEVHYILELLQPLTLEVKHSEGSKVIEEDDLQAMLVQLKSVAQNLANDIHSHQISQLQKENAELKLRLENSQDTDEAKQAIRDRDEAIAKKNLMEAELMRSKNDMMYLNNQLLEAIQRKLELSQELEAWQDDIQIIINQQLKTQQQSEQIQQVHRNSVSNAKFFWKRPSTVSSTRARWPSTSPATWTPESLQDKPQSPWKDWLRRGKLAEPSK</sequence>
<organism evidence="4 5">
    <name type="scientific">Esox lucius</name>
    <name type="common">Northern pike</name>
    <dbReference type="NCBI Taxonomy" id="8010"/>
    <lineage>
        <taxon>Eukaryota</taxon>
        <taxon>Metazoa</taxon>
        <taxon>Chordata</taxon>
        <taxon>Craniata</taxon>
        <taxon>Vertebrata</taxon>
        <taxon>Euteleostomi</taxon>
        <taxon>Actinopterygii</taxon>
        <taxon>Neopterygii</taxon>
        <taxon>Teleostei</taxon>
        <taxon>Protacanthopterygii</taxon>
        <taxon>Esociformes</taxon>
        <taxon>Esocidae</taxon>
        <taxon>Esox</taxon>
    </lineage>
</organism>
<evidence type="ECO:0000256" key="2">
    <source>
        <dbReference type="SAM" id="Coils"/>
    </source>
</evidence>
<evidence type="ECO:0000313" key="5">
    <source>
        <dbReference type="Proteomes" id="UP000265140"/>
    </source>
</evidence>
<dbReference type="GO" id="GO:0047496">
    <property type="term" value="P:vesicle transport along microtubule"/>
    <property type="evidence" value="ECO:0007669"/>
    <property type="project" value="TreeGrafter"/>
</dbReference>
<reference evidence="4" key="3">
    <citation type="submission" date="2025-08" db="UniProtKB">
        <authorList>
            <consortium name="Ensembl"/>
        </authorList>
    </citation>
    <scope>IDENTIFICATION</scope>
</reference>